<dbReference type="OrthoDB" id="1684899at2"/>
<dbReference type="Pfam" id="PF03928">
    <property type="entry name" value="HbpS-like"/>
    <property type="match status" value="1"/>
</dbReference>
<feature type="signal peptide" evidence="1">
    <location>
        <begin position="1"/>
        <end position="15"/>
    </location>
</feature>
<dbReference type="Proteomes" id="UP000284006">
    <property type="component" value="Unassembled WGS sequence"/>
</dbReference>
<dbReference type="Gene3D" id="3.30.450.150">
    <property type="entry name" value="Haem-degrading domain"/>
    <property type="match status" value="1"/>
</dbReference>
<keyword evidence="3" id="KW-1185">Reference proteome</keyword>
<dbReference type="InterPro" id="IPR052517">
    <property type="entry name" value="GlcG_carb_metab_protein"/>
</dbReference>
<dbReference type="PANTHER" id="PTHR34309:SF10">
    <property type="entry name" value="SLR1406 PROTEIN"/>
    <property type="match status" value="1"/>
</dbReference>
<accession>A0A418Y7N0</accession>
<proteinExistence type="predicted"/>
<dbReference type="AlphaFoldDB" id="A0A418Y7N0"/>
<name>A0A418Y7N0_9BURK</name>
<gene>
    <name evidence="2" type="ORF">D3872_02540</name>
</gene>
<reference evidence="2 3" key="1">
    <citation type="submission" date="2018-09" db="EMBL/GenBank/DDBJ databases">
        <authorList>
            <person name="Zhu H."/>
        </authorList>
    </citation>
    <scope>NUCLEOTIDE SEQUENCE [LARGE SCALE GENOMIC DNA]</scope>
    <source>
        <strain evidence="2 3">K1S02-61</strain>
    </source>
</reference>
<dbReference type="PANTHER" id="PTHR34309">
    <property type="entry name" value="SLR1406 PROTEIN"/>
    <property type="match status" value="1"/>
</dbReference>
<organism evidence="2 3">
    <name type="scientific">Massilia cavernae</name>
    <dbReference type="NCBI Taxonomy" id="2320864"/>
    <lineage>
        <taxon>Bacteria</taxon>
        <taxon>Pseudomonadati</taxon>
        <taxon>Pseudomonadota</taxon>
        <taxon>Betaproteobacteria</taxon>
        <taxon>Burkholderiales</taxon>
        <taxon>Oxalobacteraceae</taxon>
        <taxon>Telluria group</taxon>
        <taxon>Massilia</taxon>
    </lineage>
</organism>
<protein>
    <submittedName>
        <fullName evidence="2">Heme-binding protein</fullName>
    </submittedName>
</protein>
<keyword evidence="1" id="KW-0732">Signal</keyword>
<dbReference type="InterPro" id="IPR038084">
    <property type="entry name" value="PduO/GlcC-like_sf"/>
</dbReference>
<comment type="caution">
    <text evidence="2">The sequence shown here is derived from an EMBL/GenBank/DDBJ whole genome shotgun (WGS) entry which is preliminary data.</text>
</comment>
<dbReference type="SUPFAM" id="SSF143744">
    <property type="entry name" value="GlcG-like"/>
    <property type="match status" value="1"/>
</dbReference>
<evidence type="ECO:0000256" key="1">
    <source>
        <dbReference type="SAM" id="SignalP"/>
    </source>
</evidence>
<evidence type="ECO:0000313" key="3">
    <source>
        <dbReference type="Proteomes" id="UP000284006"/>
    </source>
</evidence>
<dbReference type="EMBL" id="QYUP01000021">
    <property type="protein sequence ID" value="RJG25829.1"/>
    <property type="molecule type" value="Genomic_DNA"/>
</dbReference>
<feature type="chain" id="PRO_5019059761" evidence="1">
    <location>
        <begin position="16"/>
        <end position="162"/>
    </location>
</feature>
<evidence type="ECO:0000313" key="2">
    <source>
        <dbReference type="EMBL" id="RJG25829.1"/>
    </source>
</evidence>
<sequence length="162" mass="16170">MLAACCALQPTIAAAADAADAGYAIRLMTPETALKAALAGQAACRKAGFQATIAVVDRTGQVQVVLRDRFAGMHTVEAAIDKAWTAVSFKMDTTALAKATAAASASSGIRHIPRALAVGGGMLVEAAGAPYGAVGVSGAPSGDNDDLCARAAIDAVIDDLNL</sequence>
<dbReference type="InterPro" id="IPR005624">
    <property type="entry name" value="PduO/GlcC-like"/>
</dbReference>